<comment type="caution">
    <text evidence="2">The sequence shown here is derived from an EMBL/GenBank/DDBJ whole genome shotgun (WGS) entry which is preliminary data.</text>
</comment>
<protein>
    <submittedName>
        <fullName evidence="2">Uncharacterized protein</fullName>
    </submittedName>
</protein>
<feature type="region of interest" description="Disordered" evidence="1">
    <location>
        <begin position="101"/>
        <end position="124"/>
    </location>
</feature>
<dbReference type="AlphaFoldDB" id="A0AAV5DHI9"/>
<dbReference type="EMBL" id="BQKI01000015">
    <property type="protein sequence ID" value="GJN09385.1"/>
    <property type="molecule type" value="Genomic_DNA"/>
</dbReference>
<reference evidence="2" key="1">
    <citation type="journal article" date="2018" name="DNA Res.">
        <title>Multiple hybrid de novo genome assembly of finger millet, an orphan allotetraploid crop.</title>
        <authorList>
            <person name="Hatakeyama M."/>
            <person name="Aluri S."/>
            <person name="Balachadran M.T."/>
            <person name="Sivarajan S.R."/>
            <person name="Patrignani A."/>
            <person name="Gruter S."/>
            <person name="Poveda L."/>
            <person name="Shimizu-Inatsugi R."/>
            <person name="Baeten J."/>
            <person name="Francoijs K.J."/>
            <person name="Nataraja K.N."/>
            <person name="Reddy Y.A.N."/>
            <person name="Phadnis S."/>
            <person name="Ravikumar R.L."/>
            <person name="Schlapbach R."/>
            <person name="Sreeman S.M."/>
            <person name="Shimizu K.K."/>
        </authorList>
    </citation>
    <scope>NUCLEOTIDE SEQUENCE</scope>
</reference>
<evidence type="ECO:0000313" key="3">
    <source>
        <dbReference type="Proteomes" id="UP001054889"/>
    </source>
</evidence>
<accession>A0AAV5DHI9</accession>
<evidence type="ECO:0000313" key="2">
    <source>
        <dbReference type="EMBL" id="GJN09385.1"/>
    </source>
</evidence>
<keyword evidence="3" id="KW-1185">Reference proteome</keyword>
<sequence>MELSEPSPAVSNPEASSRGAWKARVGCPPLGLEASAPDLDIAAAHSSDWLPQDYLPDASSFEFFHDEVVELCAWACEIPVGDGRRRILGRRSERGGGRWFFHEGKHGRRSGRGAVGRRADGNFP</sequence>
<feature type="region of interest" description="Disordered" evidence="1">
    <location>
        <begin position="1"/>
        <end position="20"/>
    </location>
</feature>
<organism evidence="2 3">
    <name type="scientific">Eleusine coracana subsp. coracana</name>
    <dbReference type="NCBI Taxonomy" id="191504"/>
    <lineage>
        <taxon>Eukaryota</taxon>
        <taxon>Viridiplantae</taxon>
        <taxon>Streptophyta</taxon>
        <taxon>Embryophyta</taxon>
        <taxon>Tracheophyta</taxon>
        <taxon>Spermatophyta</taxon>
        <taxon>Magnoliopsida</taxon>
        <taxon>Liliopsida</taxon>
        <taxon>Poales</taxon>
        <taxon>Poaceae</taxon>
        <taxon>PACMAD clade</taxon>
        <taxon>Chloridoideae</taxon>
        <taxon>Cynodonteae</taxon>
        <taxon>Eleusininae</taxon>
        <taxon>Eleusine</taxon>
    </lineage>
</organism>
<dbReference type="Proteomes" id="UP001054889">
    <property type="component" value="Unassembled WGS sequence"/>
</dbReference>
<gene>
    <name evidence="2" type="primary">ga27388</name>
    <name evidence="2" type="ORF">PR202_ga27388</name>
</gene>
<evidence type="ECO:0000256" key="1">
    <source>
        <dbReference type="SAM" id="MobiDB-lite"/>
    </source>
</evidence>
<reference evidence="2" key="2">
    <citation type="submission" date="2021-12" db="EMBL/GenBank/DDBJ databases">
        <title>Resequencing data analysis of finger millet.</title>
        <authorList>
            <person name="Hatakeyama M."/>
            <person name="Aluri S."/>
            <person name="Balachadran M.T."/>
            <person name="Sivarajan S.R."/>
            <person name="Poveda L."/>
            <person name="Shimizu-Inatsugi R."/>
            <person name="Schlapbach R."/>
            <person name="Sreeman S.M."/>
            <person name="Shimizu K.K."/>
        </authorList>
    </citation>
    <scope>NUCLEOTIDE SEQUENCE</scope>
</reference>
<name>A0AAV5DHI9_ELECO</name>
<proteinExistence type="predicted"/>